<dbReference type="InterPro" id="IPR012258">
    <property type="entry name" value="Acyl-CoA_oxidase"/>
</dbReference>
<dbReference type="Pfam" id="PF01756">
    <property type="entry name" value="ACOX"/>
    <property type="match status" value="1"/>
</dbReference>
<keyword evidence="17" id="KW-1185">Reference proteome</keyword>
<evidence type="ECO:0000313" key="16">
    <source>
        <dbReference type="EMBL" id="KAK7793857.1"/>
    </source>
</evidence>
<evidence type="ECO:0000256" key="3">
    <source>
        <dbReference type="ARBA" id="ARBA00006288"/>
    </source>
</evidence>
<evidence type="ECO:0000256" key="11">
    <source>
        <dbReference type="PIRSR" id="PIRSR000168-1"/>
    </source>
</evidence>
<dbReference type="EMBL" id="JAZDUA010000358">
    <property type="protein sequence ID" value="KAK7793857.1"/>
    <property type="molecule type" value="Genomic_DNA"/>
</dbReference>
<feature type="domain" description="Acyl-CoA oxidase C-alpha1" evidence="15">
    <location>
        <begin position="303"/>
        <end position="466"/>
    </location>
</feature>
<evidence type="ECO:0000256" key="10">
    <source>
        <dbReference type="PIRNR" id="PIRNR000168"/>
    </source>
</evidence>
<dbReference type="SUPFAM" id="SSF56645">
    <property type="entry name" value="Acyl-CoA dehydrogenase NM domain-like"/>
    <property type="match status" value="1"/>
</dbReference>
<evidence type="ECO:0000256" key="4">
    <source>
        <dbReference type="ARBA" id="ARBA00022630"/>
    </source>
</evidence>
<protein>
    <recommendedName>
        <fullName evidence="10">Acyl-coenzyme A oxidase</fullName>
    </recommendedName>
</protein>
<proteinExistence type="inferred from homology"/>
<organism evidence="16 17">
    <name type="scientific">Gryllus longicercus</name>
    <dbReference type="NCBI Taxonomy" id="2509291"/>
    <lineage>
        <taxon>Eukaryota</taxon>
        <taxon>Metazoa</taxon>
        <taxon>Ecdysozoa</taxon>
        <taxon>Arthropoda</taxon>
        <taxon>Hexapoda</taxon>
        <taxon>Insecta</taxon>
        <taxon>Pterygota</taxon>
        <taxon>Neoptera</taxon>
        <taxon>Polyneoptera</taxon>
        <taxon>Orthoptera</taxon>
        <taxon>Ensifera</taxon>
        <taxon>Gryllidea</taxon>
        <taxon>Grylloidea</taxon>
        <taxon>Gryllidae</taxon>
        <taxon>Gryllinae</taxon>
        <taxon>Gryllus</taxon>
    </lineage>
</organism>
<feature type="domain" description="Acyl-CoA oxidase C-terminal" evidence="13">
    <location>
        <begin position="515"/>
        <end position="689"/>
    </location>
</feature>
<dbReference type="PIRSF" id="PIRSF000168">
    <property type="entry name" value="Acyl-CoA_oxidase"/>
    <property type="match status" value="1"/>
</dbReference>
<evidence type="ECO:0000259" key="15">
    <source>
        <dbReference type="Pfam" id="PF22924"/>
    </source>
</evidence>
<gene>
    <name evidence="16" type="ORF">R5R35_014138</name>
</gene>
<keyword evidence="5 10" id="KW-0274">FAD</keyword>
<evidence type="ECO:0000256" key="12">
    <source>
        <dbReference type="PIRSR" id="PIRSR000168-2"/>
    </source>
</evidence>
<keyword evidence="6" id="KW-0276">Fatty acid metabolism</keyword>
<dbReference type="AlphaFoldDB" id="A0AAN9VNV6"/>
<comment type="cofactor">
    <cofactor evidence="1">
        <name>FAD</name>
        <dbReference type="ChEBI" id="CHEBI:57692"/>
    </cofactor>
</comment>
<dbReference type="PANTHER" id="PTHR10909:SF223">
    <property type="entry name" value="ACYL-COENZYME A OXIDASE"/>
    <property type="match status" value="1"/>
</dbReference>
<reference evidence="16 17" key="1">
    <citation type="submission" date="2024-03" db="EMBL/GenBank/DDBJ databases">
        <title>The genome assembly and annotation of the cricket Gryllus longicercus Weissman &amp; Gray.</title>
        <authorList>
            <person name="Szrajer S."/>
            <person name="Gray D."/>
            <person name="Ylla G."/>
        </authorList>
    </citation>
    <scope>NUCLEOTIDE SEQUENCE [LARGE SCALE GENOMIC DNA]</scope>
    <source>
        <strain evidence="16">DAG 2021-001</strain>
        <tissue evidence="16">Whole body minus gut</tissue>
    </source>
</reference>
<dbReference type="Gene3D" id="2.40.110.10">
    <property type="entry name" value="Butyryl-CoA Dehydrogenase, subunit A, domain 2"/>
    <property type="match status" value="1"/>
</dbReference>
<evidence type="ECO:0000256" key="6">
    <source>
        <dbReference type="ARBA" id="ARBA00022832"/>
    </source>
</evidence>
<dbReference type="GO" id="GO:0055088">
    <property type="term" value="P:lipid homeostasis"/>
    <property type="evidence" value="ECO:0007669"/>
    <property type="project" value="TreeGrafter"/>
</dbReference>
<dbReference type="GO" id="GO:0016402">
    <property type="term" value="F:pristanoyl-CoA oxidase activity"/>
    <property type="evidence" value="ECO:0007669"/>
    <property type="project" value="TreeGrafter"/>
</dbReference>
<feature type="domain" description="Acyl-CoA oxidase/dehydrogenase middle" evidence="14">
    <location>
        <begin position="154"/>
        <end position="264"/>
    </location>
</feature>
<dbReference type="PANTHER" id="PTHR10909">
    <property type="entry name" value="ELECTRON TRANSPORT OXIDOREDUCTASE"/>
    <property type="match status" value="1"/>
</dbReference>
<comment type="similarity">
    <text evidence="3 10">Belongs to the acyl-CoA oxidase family.</text>
</comment>
<accession>A0AAN9VNV6</accession>
<dbReference type="InterPro" id="IPR036250">
    <property type="entry name" value="AcylCo_DH-like_C"/>
</dbReference>
<dbReference type="FunFam" id="2.40.110.10:FF:000005">
    <property type="entry name" value="Acyl-coenzyme A oxidase"/>
    <property type="match status" value="1"/>
</dbReference>
<dbReference type="Pfam" id="PF02770">
    <property type="entry name" value="Acyl-CoA_dh_M"/>
    <property type="match status" value="1"/>
</dbReference>
<evidence type="ECO:0000256" key="1">
    <source>
        <dbReference type="ARBA" id="ARBA00001974"/>
    </source>
</evidence>
<evidence type="ECO:0000256" key="7">
    <source>
        <dbReference type="ARBA" id="ARBA00023002"/>
    </source>
</evidence>
<keyword evidence="8" id="KW-0443">Lipid metabolism</keyword>
<evidence type="ECO:0000256" key="5">
    <source>
        <dbReference type="ARBA" id="ARBA00022827"/>
    </source>
</evidence>
<feature type="binding site" evidence="12">
    <location>
        <position position="158"/>
    </location>
    <ligand>
        <name>FAD</name>
        <dbReference type="ChEBI" id="CHEBI:57692"/>
    </ligand>
</feature>
<dbReference type="Proteomes" id="UP001378592">
    <property type="component" value="Unassembled WGS sequence"/>
</dbReference>
<evidence type="ECO:0000259" key="14">
    <source>
        <dbReference type="Pfam" id="PF02770"/>
    </source>
</evidence>
<comment type="subcellular location">
    <subcellularLocation>
        <location evidence="2">Peroxisome</location>
    </subcellularLocation>
</comment>
<evidence type="ECO:0000256" key="8">
    <source>
        <dbReference type="ARBA" id="ARBA00023098"/>
    </source>
</evidence>
<dbReference type="SUPFAM" id="SSF47203">
    <property type="entry name" value="Acyl-CoA dehydrogenase C-terminal domain-like"/>
    <property type="match status" value="2"/>
</dbReference>
<dbReference type="GO" id="GO:0071949">
    <property type="term" value="F:FAD binding"/>
    <property type="evidence" value="ECO:0007669"/>
    <property type="project" value="InterPro"/>
</dbReference>
<feature type="binding site" evidence="12">
    <location>
        <position position="197"/>
    </location>
    <ligand>
        <name>FAD</name>
        <dbReference type="ChEBI" id="CHEBI:57692"/>
    </ligand>
</feature>
<evidence type="ECO:0000259" key="13">
    <source>
        <dbReference type="Pfam" id="PF01756"/>
    </source>
</evidence>
<dbReference type="GO" id="GO:0005777">
    <property type="term" value="C:peroxisome"/>
    <property type="evidence" value="ECO:0007669"/>
    <property type="project" value="UniProtKB-SubCell"/>
</dbReference>
<dbReference type="Pfam" id="PF22924">
    <property type="entry name" value="ACOX_C_alpha1"/>
    <property type="match status" value="1"/>
</dbReference>
<dbReference type="InterPro" id="IPR055060">
    <property type="entry name" value="ACOX_C_alpha1"/>
</dbReference>
<dbReference type="GO" id="GO:0005504">
    <property type="term" value="F:fatty acid binding"/>
    <property type="evidence" value="ECO:0007669"/>
    <property type="project" value="TreeGrafter"/>
</dbReference>
<dbReference type="GO" id="GO:0033540">
    <property type="term" value="P:fatty acid beta-oxidation using acyl-CoA oxidase"/>
    <property type="evidence" value="ECO:0007669"/>
    <property type="project" value="TreeGrafter"/>
</dbReference>
<dbReference type="InterPro" id="IPR002655">
    <property type="entry name" value="Acyl-CoA_oxidase_C"/>
</dbReference>
<dbReference type="FunFam" id="1.20.140.10:FF:000007">
    <property type="entry name" value="Acyl-coenzyme A oxidase"/>
    <property type="match status" value="1"/>
</dbReference>
<sequence>MASQDTSFIPDMPPGPLDTYRCRVSFDWKKLKLIFEDKDMLQLKMKVWETLLSDHIFHHLPVTPSSEEQKRRAALQLAKFHQFGFYSNEIMNNKYKKKTRCMMTINEATAALHMDLSVKFALGIALCTNTVLSLGTERHLPFYKATWTGEILSCLALTEVAHGSNTKKMRTTATYDPKTQEFVIHTPDFLAAKCWVGNLGKTCTYAILFAQLITADGECHGLHAFVVPIRDPKTLLPYTGIIVGDMGEKLGLNGIDNGFMMFQNYRIPRESLLNKMSDVTPEGEYETCFTNPQQQLGAALENLSTGRVGIIQESSNTLSHAVCIAVRYSAVRKQFGPNDNDDELAIIEYQLQQWRLFPYMAAACTMKVFVSLFTDQYLNCVEETNCGGKLRRLSGMVAEIHAMVSACKPLITWTCSSAIQECREACGGNGYLKASGLGDLRNNHDAKVTYEGDNNVLVQQASNWLLRQWRSVNDSENKKEVASPLQTVDFLINAGEILQKKFRGRVKEDVMSHNFVEEAFQWMLCWLLRSTEEKYQANLLATNNKFHAKNSVQVYLARTLSLVYAQNNVLVYFWKRCSDNSLESSLKSVLEKLYLLYGLWCLDQNLTVLYQGGYACGPELSNLVKDGVLYLCSALKDEAIGVVDALAPPDYILNSVLGTADGKVYDNLQAAFFHNPRGMERPSWWNEIVPKISSKL</sequence>
<keyword evidence="4 10" id="KW-0285">Flavoprotein</keyword>
<keyword evidence="9" id="KW-0576">Peroxisome</keyword>
<dbReference type="InterPro" id="IPR006091">
    <property type="entry name" value="Acyl-CoA_Oxase/DH_mid-dom"/>
</dbReference>
<keyword evidence="7" id="KW-0560">Oxidoreductase</keyword>
<evidence type="ECO:0000313" key="17">
    <source>
        <dbReference type="Proteomes" id="UP001378592"/>
    </source>
</evidence>
<evidence type="ECO:0000256" key="2">
    <source>
        <dbReference type="ARBA" id="ARBA00004275"/>
    </source>
</evidence>
<dbReference type="Gene3D" id="1.20.140.10">
    <property type="entry name" value="Butyryl-CoA Dehydrogenase, subunit A, domain 3"/>
    <property type="match status" value="2"/>
</dbReference>
<evidence type="ECO:0000256" key="9">
    <source>
        <dbReference type="ARBA" id="ARBA00023140"/>
    </source>
</evidence>
<comment type="caution">
    <text evidence="16">The sequence shown here is derived from an EMBL/GenBank/DDBJ whole genome shotgun (WGS) entry which is preliminary data.</text>
</comment>
<dbReference type="InterPro" id="IPR046373">
    <property type="entry name" value="Acyl-CoA_Oxase/DH_mid-dom_sf"/>
</dbReference>
<name>A0AAN9VNV6_9ORTH</name>
<feature type="active site" description="Proton acceptor" evidence="11">
    <location>
        <position position="451"/>
    </location>
</feature>
<dbReference type="InterPro" id="IPR009100">
    <property type="entry name" value="AcylCoA_DH/oxidase_NM_dom_sf"/>
</dbReference>
<dbReference type="FunFam" id="1.20.140.10:FF:000010">
    <property type="entry name" value="Acyl-coenzyme A oxidase"/>
    <property type="match status" value="1"/>
</dbReference>